<dbReference type="Gene3D" id="3.60.21.10">
    <property type="match status" value="1"/>
</dbReference>
<keyword evidence="3" id="KW-0378">Hydrolase</keyword>
<dbReference type="SUPFAM" id="SSF56300">
    <property type="entry name" value="Metallo-dependent phosphatases"/>
    <property type="match status" value="1"/>
</dbReference>
<comment type="caution">
    <text evidence="3">The sequence shown here is derived from an EMBL/GenBank/DDBJ whole genome shotgun (WGS) entry which is preliminary data.</text>
</comment>
<protein>
    <submittedName>
        <fullName evidence="3">CapA family protein</fullName>
        <ecNumber evidence="3">3.1.-.-</ecNumber>
    </submittedName>
</protein>
<dbReference type="InterPro" id="IPR052169">
    <property type="entry name" value="CW_Biosynth-Accessory"/>
</dbReference>
<evidence type="ECO:0000259" key="2">
    <source>
        <dbReference type="SMART" id="SM00854"/>
    </source>
</evidence>
<comment type="similarity">
    <text evidence="1">Belongs to the CapA family.</text>
</comment>
<proteinExistence type="inferred from homology"/>
<dbReference type="PANTHER" id="PTHR33393">
    <property type="entry name" value="POLYGLUTAMINE SYNTHESIS ACCESSORY PROTEIN RV0574C-RELATED"/>
    <property type="match status" value="1"/>
</dbReference>
<feature type="domain" description="Capsule synthesis protein CapA" evidence="2">
    <location>
        <begin position="6"/>
        <end position="276"/>
    </location>
</feature>
<keyword evidence="4" id="KW-1185">Reference proteome</keyword>
<dbReference type="InterPro" id="IPR019079">
    <property type="entry name" value="Capsule_synth_CapA"/>
</dbReference>
<dbReference type="EMBL" id="JAUJWV010000001">
    <property type="protein sequence ID" value="MDN7241648.1"/>
    <property type="molecule type" value="Genomic_DNA"/>
</dbReference>
<dbReference type="CDD" id="cd07381">
    <property type="entry name" value="MPP_CapA"/>
    <property type="match status" value="1"/>
</dbReference>
<dbReference type="Pfam" id="PF09587">
    <property type="entry name" value="PGA_cap"/>
    <property type="match status" value="1"/>
</dbReference>
<dbReference type="RefSeq" id="WP_301723243.1">
    <property type="nucleotide sequence ID" value="NZ_JAUJWV010000001.1"/>
</dbReference>
<dbReference type="SMART" id="SM00854">
    <property type="entry name" value="PGA_cap"/>
    <property type="match status" value="1"/>
</dbReference>
<dbReference type="InterPro" id="IPR029052">
    <property type="entry name" value="Metallo-depent_PP-like"/>
</dbReference>
<evidence type="ECO:0000313" key="3">
    <source>
        <dbReference type="EMBL" id="MDN7241648.1"/>
    </source>
</evidence>
<organism evidence="3 4">
    <name type="scientific">Planococcus shixiaomingii</name>
    <dbReference type="NCBI Taxonomy" id="3058393"/>
    <lineage>
        <taxon>Bacteria</taxon>
        <taxon>Bacillati</taxon>
        <taxon>Bacillota</taxon>
        <taxon>Bacilli</taxon>
        <taxon>Bacillales</taxon>
        <taxon>Caryophanaceae</taxon>
        <taxon>Planococcus</taxon>
    </lineage>
</organism>
<dbReference type="EC" id="3.1.-.-" evidence="3"/>
<evidence type="ECO:0000313" key="4">
    <source>
        <dbReference type="Proteomes" id="UP001172055"/>
    </source>
</evidence>
<name>A0ABT8N176_9BACL</name>
<evidence type="ECO:0000256" key="1">
    <source>
        <dbReference type="ARBA" id="ARBA00005662"/>
    </source>
</evidence>
<dbReference type="GO" id="GO:0016787">
    <property type="term" value="F:hydrolase activity"/>
    <property type="evidence" value="ECO:0007669"/>
    <property type="project" value="UniProtKB-KW"/>
</dbReference>
<dbReference type="Proteomes" id="UP001172055">
    <property type="component" value="Unassembled WGS sequence"/>
</dbReference>
<accession>A0ABT8N176</accession>
<gene>
    <name evidence="3" type="ORF">QWY14_07575</name>
</gene>
<reference evidence="3 4" key="1">
    <citation type="submission" date="2023-06" db="EMBL/GenBank/DDBJ databases">
        <title>Novel species in genus Planococcus.</title>
        <authorList>
            <person name="Ning S."/>
        </authorList>
    </citation>
    <scope>NUCLEOTIDE SEQUENCE [LARGE SCALE GENOMIC DNA]</scope>
    <source>
        <strain evidence="3 4">N028</strain>
    </source>
</reference>
<sequence length="374" mass="41096">MDKKIRIAALGDIAVLQKPKKDIWKGMMEQADICLANLEAPIVATPGPPADKMVRMKQPAETASWLNELHITAVSLANNHMLDWGIEGLQQTCRFLDEAGIRHTGAGNDLGEAAEPVFIEKEGFTIAFISWSSAVPPGFRAIKNRPGIASVRIKTSFHIDSSILDEQPGTPPWIQTEPVEGDLLLLEKAIKDAASKADFVILAMHWGVPPQWSSVPQDPIAEYQKIVAQRVANAGVDVVIGHHSHAPYGLETYQTEFGEPKEVPILYSLGNYIFHPEFFPGGLDISPFPVPYKMEMVAENHQSCLAELVLAPVGEKLKLEKVILYPAMLDDIGEAVEGTEEQKQVVAERLHRFSAARGTKAVLENQQIVLDLGH</sequence>
<dbReference type="PANTHER" id="PTHR33393:SF13">
    <property type="entry name" value="PGA BIOSYNTHESIS PROTEIN CAPA"/>
    <property type="match status" value="1"/>
</dbReference>